<feature type="region of interest" description="Disordered" evidence="1">
    <location>
        <begin position="375"/>
        <end position="464"/>
    </location>
</feature>
<dbReference type="Gene3D" id="3.30.420.10">
    <property type="entry name" value="Ribonuclease H-like superfamily/Ribonuclease H"/>
    <property type="match status" value="1"/>
</dbReference>
<dbReference type="PANTHER" id="PTHR28083">
    <property type="entry name" value="GOOD FOR FULL DBP5 ACTIVITY PROTEIN 2"/>
    <property type="match status" value="1"/>
</dbReference>
<dbReference type="EMBL" id="MU069742">
    <property type="protein sequence ID" value="KAF5834706.1"/>
    <property type="molecule type" value="Genomic_DNA"/>
</dbReference>
<feature type="region of interest" description="Disordered" evidence="1">
    <location>
        <begin position="249"/>
        <end position="272"/>
    </location>
</feature>
<organism evidence="3 4">
    <name type="scientific">Dunaliella salina</name>
    <name type="common">Green alga</name>
    <name type="synonym">Protococcus salinus</name>
    <dbReference type="NCBI Taxonomy" id="3046"/>
    <lineage>
        <taxon>Eukaryota</taxon>
        <taxon>Viridiplantae</taxon>
        <taxon>Chlorophyta</taxon>
        <taxon>core chlorophytes</taxon>
        <taxon>Chlorophyceae</taxon>
        <taxon>CS clade</taxon>
        <taxon>Chlamydomonadales</taxon>
        <taxon>Dunaliellaceae</taxon>
        <taxon>Dunaliella</taxon>
    </lineage>
</organism>
<proteinExistence type="predicted"/>
<name>A0ABQ7GJC2_DUNSA</name>
<gene>
    <name evidence="3" type="ORF">DUNSADRAFT_8531</name>
</gene>
<dbReference type="InterPro" id="IPR040151">
    <property type="entry name" value="Gfd2/YDR514C-like"/>
</dbReference>
<dbReference type="Pfam" id="PF21762">
    <property type="entry name" value="DEDDh_C"/>
    <property type="match status" value="1"/>
</dbReference>
<comment type="caution">
    <text evidence="3">The sequence shown here is derived from an EMBL/GenBank/DDBJ whole genome shotgun (WGS) entry which is preliminary data.</text>
</comment>
<dbReference type="InterPro" id="IPR036397">
    <property type="entry name" value="RNaseH_sf"/>
</dbReference>
<dbReference type="Proteomes" id="UP000815325">
    <property type="component" value="Unassembled WGS sequence"/>
</dbReference>
<evidence type="ECO:0000256" key="1">
    <source>
        <dbReference type="SAM" id="MobiDB-lite"/>
    </source>
</evidence>
<dbReference type="PANTHER" id="PTHR28083:SF1">
    <property type="entry name" value="GOOD FOR FULL DBP5 ACTIVITY PROTEIN 2"/>
    <property type="match status" value="1"/>
</dbReference>
<evidence type="ECO:0000313" key="3">
    <source>
        <dbReference type="EMBL" id="KAF5834706.1"/>
    </source>
</evidence>
<evidence type="ECO:0000313" key="4">
    <source>
        <dbReference type="Proteomes" id="UP000815325"/>
    </source>
</evidence>
<feature type="compositionally biased region" description="Low complexity" evidence="1">
    <location>
        <begin position="375"/>
        <end position="385"/>
    </location>
</feature>
<feature type="compositionally biased region" description="Low complexity" evidence="1">
    <location>
        <begin position="406"/>
        <end position="429"/>
    </location>
</feature>
<sequence length="732" mass="79341">MANLLPLDLLIKTWLERLKERDCSEEAKAFFKPPSFHISNSGRICRGVEQGTDRHVLLVELEWARQIRMSLIQHLLREGRTETRASDRDNARLAWLSSLTSPIEHLWKQPASAPLRACWCLGVLTVTCNSCAVATLCCNWRVLAACFRSQSSSEACRSQQHQTRTRLLSWLVASGWLAWLIKCWGCGKRWSWIHGWQPGPLRMHWLLHYHVLHVQQPEQDGQGALEQLHLAGLIPQQYNLVLGSAQHRPAPKVASQHQQHQNQQLSREYQHQQHKSQQLYQRELEQLLPDPQALLLGGEPKRYEGIMPVFVPDEASYRTLIKDLNKQQKAKNEREKRARKQAASIAAAKEQLALACALVAPRPLLAAAAGNATASASASAGPAGLSVRETMRDSATASQKGQGPGASAVTAPARESAAASSAGPAGAPGKELLHDSKTASPQGQGPRAATVTAPARESAATSAEAAGLPDEVVLLDTETAYPKERGSAAVNALATESELAPGAAEQSKADDLLIDTAPSSSAAAAAAAAGHCSSVTQSPGQVSTRAGPEGHVVLLSIDLEWYERSTELLLEIGWTLWDSASRRCTSKHWIVSEGLGYANGRYVPNMRDAFKFGTSQVGKLADGVGSLQADIDAHPGLILVGHDMTQDMQMLAKWGIQVPEGTQVLDTSKLAWARVGDPTRQAMSLRTLLAWLQVPDVSGLHNGGNDARFTMEVLLKLCAPEAPVGVQNPTEF</sequence>
<dbReference type="InterPro" id="IPR048519">
    <property type="entry name" value="Gfd2/YDR514C-like_C"/>
</dbReference>
<dbReference type="SUPFAM" id="SSF53098">
    <property type="entry name" value="Ribonuclease H-like"/>
    <property type="match status" value="1"/>
</dbReference>
<feature type="compositionally biased region" description="Low complexity" evidence="1">
    <location>
        <begin position="452"/>
        <end position="464"/>
    </location>
</feature>
<protein>
    <recommendedName>
        <fullName evidence="2">Gfd2/YDR514C-like C-terminal domain-containing protein</fullName>
    </recommendedName>
</protein>
<accession>A0ABQ7GJC2</accession>
<feature type="domain" description="Gfd2/YDR514C-like C-terminal" evidence="2">
    <location>
        <begin position="553"/>
        <end position="716"/>
    </location>
</feature>
<keyword evidence="4" id="KW-1185">Reference proteome</keyword>
<evidence type="ECO:0000259" key="2">
    <source>
        <dbReference type="Pfam" id="PF21762"/>
    </source>
</evidence>
<dbReference type="InterPro" id="IPR012337">
    <property type="entry name" value="RNaseH-like_sf"/>
</dbReference>
<reference evidence="3" key="1">
    <citation type="submission" date="2017-08" db="EMBL/GenBank/DDBJ databases">
        <authorList>
            <person name="Polle J.E."/>
            <person name="Barry K."/>
            <person name="Cushman J."/>
            <person name="Schmutz J."/>
            <person name="Tran D."/>
            <person name="Hathwaick L.T."/>
            <person name="Yim W.C."/>
            <person name="Jenkins J."/>
            <person name="Mckie-Krisberg Z.M."/>
            <person name="Prochnik S."/>
            <person name="Lindquist E."/>
            <person name="Dockter R.B."/>
            <person name="Adam C."/>
            <person name="Molina H."/>
            <person name="Bunkerborg J."/>
            <person name="Jin E."/>
            <person name="Buchheim M."/>
            <person name="Magnuson J."/>
        </authorList>
    </citation>
    <scope>NUCLEOTIDE SEQUENCE</scope>
    <source>
        <strain evidence="3">CCAP 19/18</strain>
    </source>
</reference>